<dbReference type="PANTHER" id="PTHR22617">
    <property type="entry name" value="CHEMOTAXIS SENSOR HISTIDINE KINASE-RELATED"/>
    <property type="match status" value="1"/>
</dbReference>
<feature type="domain" description="CheW-like" evidence="2">
    <location>
        <begin position="27"/>
        <end position="174"/>
    </location>
</feature>
<evidence type="ECO:0000313" key="4">
    <source>
        <dbReference type="Proteomes" id="UP000237968"/>
    </source>
</evidence>
<organism evidence="3 4">
    <name type="scientific">Enhygromyxa salina</name>
    <dbReference type="NCBI Taxonomy" id="215803"/>
    <lineage>
        <taxon>Bacteria</taxon>
        <taxon>Pseudomonadati</taxon>
        <taxon>Myxococcota</taxon>
        <taxon>Polyangia</taxon>
        <taxon>Nannocystales</taxon>
        <taxon>Nannocystaceae</taxon>
        <taxon>Enhygromyxa</taxon>
    </lineage>
</organism>
<evidence type="ECO:0000256" key="1">
    <source>
        <dbReference type="SAM" id="MobiDB-lite"/>
    </source>
</evidence>
<dbReference type="RefSeq" id="WP_106390245.1">
    <property type="nucleotide sequence ID" value="NZ_PVNK01000041.1"/>
</dbReference>
<dbReference type="PROSITE" id="PS50851">
    <property type="entry name" value="CHEW"/>
    <property type="match status" value="1"/>
</dbReference>
<dbReference type="GO" id="GO:0006935">
    <property type="term" value="P:chemotaxis"/>
    <property type="evidence" value="ECO:0007669"/>
    <property type="project" value="InterPro"/>
</dbReference>
<dbReference type="GO" id="GO:0007165">
    <property type="term" value="P:signal transduction"/>
    <property type="evidence" value="ECO:0007669"/>
    <property type="project" value="InterPro"/>
</dbReference>
<dbReference type="Pfam" id="PF01584">
    <property type="entry name" value="CheW"/>
    <property type="match status" value="1"/>
</dbReference>
<dbReference type="Gene3D" id="2.40.50.180">
    <property type="entry name" value="CheA-289, Domain 4"/>
    <property type="match status" value="1"/>
</dbReference>
<comment type="caution">
    <text evidence="3">The sequence shown here is derived from an EMBL/GenBank/DDBJ whole genome shotgun (WGS) entry which is preliminary data.</text>
</comment>
<keyword evidence="4" id="KW-1185">Reference proteome</keyword>
<protein>
    <submittedName>
        <fullName evidence="3">Chemotaxis protein CheW</fullName>
    </submittedName>
</protein>
<reference evidence="3 4" key="1">
    <citation type="submission" date="2018-03" db="EMBL/GenBank/DDBJ databases">
        <title>Draft Genome Sequences of the Obligatory Marine Myxobacteria Enhygromyxa salina SWB005.</title>
        <authorList>
            <person name="Poehlein A."/>
            <person name="Moghaddam J.A."/>
            <person name="Harms H."/>
            <person name="Alanjari M."/>
            <person name="Koenig G.M."/>
            <person name="Daniel R."/>
            <person name="Schaeberle T.F."/>
        </authorList>
    </citation>
    <scope>NUCLEOTIDE SEQUENCE [LARGE SCALE GENOMIC DNA]</scope>
    <source>
        <strain evidence="3 4">SWB005</strain>
    </source>
</reference>
<dbReference type="Gene3D" id="2.30.30.40">
    <property type="entry name" value="SH3 Domains"/>
    <property type="match status" value="1"/>
</dbReference>
<dbReference type="InterPro" id="IPR036061">
    <property type="entry name" value="CheW-like_dom_sf"/>
</dbReference>
<proteinExistence type="predicted"/>
<evidence type="ECO:0000313" key="3">
    <source>
        <dbReference type="EMBL" id="PRQ04395.1"/>
    </source>
</evidence>
<name>A0A2S9YH01_9BACT</name>
<sequence>MTSDIGSSPRGASTAWDDEQAPKRQDQLKLAGFFVGGGLYGIDIMRIKEVIQAAPYPIRPVPHAPAIIEGVITLRGVVIPVIDLRKRFNVKADEDSVAFNKLIIVSVKGRIVGLKVDKVLGELRVDANEVRPAPSMLSAAVGDEGEDFFSGVCKIGDDVVFVVNLEGLLATEHRGGRGRSGDGSSGSR</sequence>
<dbReference type="GO" id="GO:0005829">
    <property type="term" value="C:cytosol"/>
    <property type="evidence" value="ECO:0007669"/>
    <property type="project" value="TreeGrafter"/>
</dbReference>
<dbReference type="SUPFAM" id="SSF50341">
    <property type="entry name" value="CheW-like"/>
    <property type="match status" value="1"/>
</dbReference>
<dbReference type="PANTHER" id="PTHR22617:SF23">
    <property type="entry name" value="CHEMOTAXIS PROTEIN CHEW"/>
    <property type="match status" value="1"/>
</dbReference>
<dbReference type="Proteomes" id="UP000237968">
    <property type="component" value="Unassembled WGS sequence"/>
</dbReference>
<dbReference type="InterPro" id="IPR039315">
    <property type="entry name" value="CheW"/>
</dbReference>
<dbReference type="OrthoDB" id="9790406at2"/>
<gene>
    <name evidence="3" type="primary">cheW_2</name>
    <name evidence="3" type="ORF">ENSA5_07980</name>
</gene>
<dbReference type="EMBL" id="PVNK01000041">
    <property type="protein sequence ID" value="PRQ04395.1"/>
    <property type="molecule type" value="Genomic_DNA"/>
</dbReference>
<accession>A0A2S9YH01</accession>
<dbReference type="InterPro" id="IPR002545">
    <property type="entry name" value="CheW-lke_dom"/>
</dbReference>
<evidence type="ECO:0000259" key="2">
    <source>
        <dbReference type="PROSITE" id="PS50851"/>
    </source>
</evidence>
<feature type="region of interest" description="Disordered" evidence="1">
    <location>
        <begin position="1"/>
        <end position="21"/>
    </location>
</feature>
<dbReference type="AlphaFoldDB" id="A0A2S9YH01"/>
<dbReference type="SMART" id="SM00260">
    <property type="entry name" value="CheW"/>
    <property type="match status" value="1"/>
</dbReference>